<feature type="repeat" description="PPR" evidence="3">
    <location>
        <begin position="9"/>
        <end position="43"/>
    </location>
</feature>
<proteinExistence type="inferred from homology"/>
<keyword evidence="4" id="KW-0812">Transmembrane</keyword>
<feature type="transmembrane region" description="Helical" evidence="4">
    <location>
        <begin position="97"/>
        <end position="116"/>
    </location>
</feature>
<comment type="caution">
    <text evidence="5">The sequence shown here is derived from an EMBL/GenBank/DDBJ whole genome shotgun (WGS) entry which is preliminary data.</text>
</comment>
<dbReference type="PROSITE" id="PS51375">
    <property type="entry name" value="PPR"/>
    <property type="match status" value="1"/>
</dbReference>
<protein>
    <submittedName>
        <fullName evidence="5">Uncharacterized protein</fullName>
    </submittedName>
</protein>
<keyword evidence="4" id="KW-1133">Transmembrane helix</keyword>
<dbReference type="AlphaFoldDB" id="A0A565AMF3"/>
<evidence type="ECO:0000256" key="1">
    <source>
        <dbReference type="ARBA" id="ARBA00007626"/>
    </source>
</evidence>
<dbReference type="PANTHER" id="PTHR45717">
    <property type="entry name" value="OS12G0527900 PROTEIN"/>
    <property type="match status" value="1"/>
</dbReference>
<dbReference type="NCBIfam" id="TIGR00756">
    <property type="entry name" value="PPR"/>
    <property type="match status" value="1"/>
</dbReference>
<dbReference type="GO" id="GO:0003729">
    <property type="term" value="F:mRNA binding"/>
    <property type="evidence" value="ECO:0007669"/>
    <property type="project" value="UniProtKB-ARBA"/>
</dbReference>
<evidence type="ECO:0000313" key="6">
    <source>
        <dbReference type="Proteomes" id="UP000489600"/>
    </source>
</evidence>
<reference evidence="5" key="1">
    <citation type="submission" date="2019-07" db="EMBL/GenBank/DDBJ databases">
        <authorList>
            <person name="Dittberner H."/>
        </authorList>
    </citation>
    <scope>NUCLEOTIDE SEQUENCE [LARGE SCALE GENOMIC DNA]</scope>
</reference>
<keyword evidence="6" id="KW-1185">Reference proteome</keyword>
<organism evidence="5 6">
    <name type="scientific">Arabis nemorensis</name>
    <dbReference type="NCBI Taxonomy" id="586526"/>
    <lineage>
        <taxon>Eukaryota</taxon>
        <taxon>Viridiplantae</taxon>
        <taxon>Streptophyta</taxon>
        <taxon>Embryophyta</taxon>
        <taxon>Tracheophyta</taxon>
        <taxon>Spermatophyta</taxon>
        <taxon>Magnoliopsida</taxon>
        <taxon>eudicotyledons</taxon>
        <taxon>Gunneridae</taxon>
        <taxon>Pentapetalae</taxon>
        <taxon>rosids</taxon>
        <taxon>malvids</taxon>
        <taxon>Brassicales</taxon>
        <taxon>Brassicaceae</taxon>
        <taxon>Arabideae</taxon>
        <taxon>Arabis</taxon>
    </lineage>
</organism>
<evidence type="ECO:0000256" key="4">
    <source>
        <dbReference type="SAM" id="Phobius"/>
    </source>
</evidence>
<comment type="similarity">
    <text evidence="1">Belongs to the PPR family. P subfamily.</text>
</comment>
<dbReference type="OrthoDB" id="185373at2759"/>
<dbReference type="InterPro" id="IPR011990">
    <property type="entry name" value="TPR-like_helical_dom_sf"/>
</dbReference>
<gene>
    <name evidence="5" type="ORF">ANE_LOCUS478</name>
</gene>
<name>A0A565AMF3_9BRAS</name>
<dbReference type="Proteomes" id="UP000489600">
    <property type="component" value="Unassembled WGS sequence"/>
</dbReference>
<dbReference type="EMBL" id="CABITT030000001">
    <property type="protein sequence ID" value="VVA90033.1"/>
    <property type="molecule type" value="Genomic_DNA"/>
</dbReference>
<evidence type="ECO:0000256" key="3">
    <source>
        <dbReference type="PROSITE-ProRule" id="PRU00708"/>
    </source>
</evidence>
<dbReference type="Pfam" id="PF13041">
    <property type="entry name" value="PPR_2"/>
    <property type="match status" value="1"/>
</dbReference>
<dbReference type="PANTHER" id="PTHR45717:SF18">
    <property type="entry name" value="PENTACOTRIPEPTIDE-REPEAT REGION OF PRORP DOMAIN-CONTAINING PROTEIN"/>
    <property type="match status" value="1"/>
</dbReference>
<dbReference type="Gene3D" id="1.25.40.10">
    <property type="entry name" value="Tetratricopeptide repeat domain"/>
    <property type="match status" value="1"/>
</dbReference>
<keyword evidence="4" id="KW-0472">Membrane</keyword>
<evidence type="ECO:0000256" key="2">
    <source>
        <dbReference type="ARBA" id="ARBA00022737"/>
    </source>
</evidence>
<dbReference type="InterPro" id="IPR002885">
    <property type="entry name" value="PPR_rpt"/>
</dbReference>
<accession>A0A565AMF3</accession>
<dbReference type="GO" id="GO:0005739">
    <property type="term" value="C:mitochondrion"/>
    <property type="evidence" value="ECO:0007669"/>
    <property type="project" value="TreeGrafter"/>
</dbReference>
<sequence length="118" mass="13834">MRELGFLFKPSPYNSMLSLYIQLEKLNMVDKLLNEMEENKVKPDNLTANNVLRAVELCLKKSNNDKQVFELERDTVNAMTKAYARAWSEVKATCKKVMLLWATLILLISLFLRFLYRL</sequence>
<keyword evidence="2" id="KW-0677">Repeat</keyword>
<evidence type="ECO:0000313" key="5">
    <source>
        <dbReference type="EMBL" id="VVA90033.1"/>
    </source>
</evidence>